<dbReference type="SUPFAM" id="SSF53098">
    <property type="entry name" value="Ribonuclease H-like"/>
    <property type="match status" value="1"/>
</dbReference>
<dbReference type="EMBL" id="CM000841">
    <property type="protein sequence ID" value="KRH45067.1"/>
    <property type="molecule type" value="Genomic_DNA"/>
</dbReference>
<feature type="region of interest" description="Disordered" evidence="1">
    <location>
        <begin position="1"/>
        <end position="70"/>
    </location>
</feature>
<dbReference type="SMR" id="A0A0R0IYP8"/>
<dbReference type="OMA" id="HETNREH"/>
<reference evidence="2" key="3">
    <citation type="submission" date="2018-07" db="EMBL/GenBank/DDBJ databases">
        <title>WGS assembly of Glycine max.</title>
        <authorList>
            <person name="Schmutz J."/>
            <person name="Cannon S."/>
            <person name="Schlueter J."/>
            <person name="Ma J."/>
            <person name="Mitros T."/>
            <person name="Nelson W."/>
            <person name="Hyten D."/>
            <person name="Song Q."/>
            <person name="Thelen J."/>
            <person name="Cheng J."/>
            <person name="Xu D."/>
            <person name="Hellsten U."/>
            <person name="May G."/>
            <person name="Yu Y."/>
            <person name="Sakurai T."/>
            <person name="Umezawa T."/>
            <person name="Bhattacharyya M."/>
            <person name="Sandhu D."/>
            <person name="Valliyodan B."/>
            <person name="Lindquist E."/>
            <person name="Peto M."/>
            <person name="Grant D."/>
            <person name="Shu S."/>
            <person name="Goodstein D."/>
            <person name="Barry K."/>
            <person name="Futrell-Griggs M."/>
            <person name="Abernathy B."/>
            <person name="Du J."/>
            <person name="Tian Z."/>
            <person name="Zhu L."/>
            <person name="Gill N."/>
            <person name="Joshi T."/>
            <person name="Libault M."/>
            <person name="Sethuraman A."/>
            <person name="Zhang X."/>
            <person name="Shinozaki K."/>
            <person name="Nguyen H."/>
            <person name="Wing R."/>
            <person name="Cregan P."/>
            <person name="Specht J."/>
            <person name="Grimwood J."/>
            <person name="Rokhsar D."/>
            <person name="Stacey G."/>
            <person name="Shoemaker R."/>
            <person name="Jackson S."/>
        </authorList>
    </citation>
    <scope>NUCLEOTIDE SEQUENCE</scope>
    <source>
        <tissue evidence="2">Callus</tissue>
    </source>
</reference>
<dbReference type="STRING" id="3847.A0A0R0IYP8"/>
<evidence type="ECO:0000313" key="4">
    <source>
        <dbReference type="Proteomes" id="UP000008827"/>
    </source>
</evidence>
<dbReference type="PANTHER" id="PTHR45749:SF32">
    <property type="entry name" value="ZINC FINGER MYM-TYPE PROTEIN 1-LIKE"/>
    <property type="match status" value="1"/>
</dbReference>
<protein>
    <submittedName>
        <fullName evidence="2 3">Uncharacterized protein</fullName>
    </submittedName>
</protein>
<feature type="compositionally biased region" description="Polar residues" evidence="1">
    <location>
        <begin position="28"/>
        <end position="39"/>
    </location>
</feature>
<accession>A0A0R0IYP8</accession>
<feature type="compositionally biased region" description="Low complexity" evidence="1">
    <location>
        <begin position="61"/>
        <end position="70"/>
    </location>
</feature>
<reference evidence="2 3" key="1">
    <citation type="journal article" date="2010" name="Nature">
        <title>Genome sequence of the palaeopolyploid soybean.</title>
        <authorList>
            <person name="Schmutz J."/>
            <person name="Cannon S.B."/>
            <person name="Schlueter J."/>
            <person name="Ma J."/>
            <person name="Mitros T."/>
            <person name="Nelson W."/>
            <person name="Hyten D.L."/>
            <person name="Song Q."/>
            <person name="Thelen J.J."/>
            <person name="Cheng J."/>
            <person name="Xu D."/>
            <person name="Hellsten U."/>
            <person name="May G.D."/>
            <person name="Yu Y."/>
            <person name="Sakurai T."/>
            <person name="Umezawa T."/>
            <person name="Bhattacharyya M.K."/>
            <person name="Sandhu D."/>
            <person name="Valliyodan B."/>
            <person name="Lindquist E."/>
            <person name="Peto M."/>
            <person name="Grant D."/>
            <person name="Shu S."/>
            <person name="Goodstein D."/>
            <person name="Barry K."/>
            <person name="Futrell-Griggs M."/>
            <person name="Abernathy B."/>
            <person name="Du J."/>
            <person name="Tian Z."/>
            <person name="Zhu L."/>
            <person name="Gill N."/>
            <person name="Joshi T."/>
            <person name="Libault M."/>
            <person name="Sethuraman A."/>
            <person name="Zhang X.-C."/>
            <person name="Shinozaki K."/>
            <person name="Nguyen H.T."/>
            <person name="Wing R.A."/>
            <person name="Cregan P."/>
            <person name="Specht J."/>
            <person name="Grimwood J."/>
            <person name="Rokhsar D."/>
            <person name="Stacey G."/>
            <person name="Shoemaker R.C."/>
            <person name="Jackson S.A."/>
        </authorList>
    </citation>
    <scope>NUCLEOTIDE SEQUENCE</scope>
    <source>
        <strain evidence="3">cv. Williams 82</strain>
        <tissue evidence="2">Callus</tissue>
    </source>
</reference>
<dbReference type="InterPro" id="IPR012337">
    <property type="entry name" value="RNaseH-like_sf"/>
</dbReference>
<proteinExistence type="predicted"/>
<sequence>MTLEASSIGENVIEQPLIDHTDNEENVIEQSPIDNTDNGVEQPPRDDTDNGENVIEQPPINNTDNTNSHNFNQELEDNILEIGVEGNVEHNNTSSEVPTNIYDPGLWKNIDGKFRDLMIEKSPIRHDNFQYPKDENNRYFYSSCYQRTLSNGEKHDRRCYQLANEGTKDWKNLGSKLKRHETNREHIINMIKWIELEKRLTTKQTIDKIIAIVKYLSKNNLAFRGTKEKIYEKEHVRRIKSNETRNHFLSNTIQNELIEMIVFQVKKSIIEKVKDAKYFSVILDYTLDVSHQEQMTLILRCVDTSKSPIKIEEYFLEFLKVDDISGKRGQGYDNGSNMKGKNQGVQRRLLDINPRAFYTSCRCHNLNLVLCDMASSSPRAISFFGVLQRIYSSFASSTKQWKFFQDNVSKFSVKSISQTRWESRIESVKAIKFQAPKVRDALTEL</sequence>
<evidence type="ECO:0000256" key="1">
    <source>
        <dbReference type="SAM" id="MobiDB-lite"/>
    </source>
</evidence>
<evidence type="ECO:0000313" key="3">
    <source>
        <dbReference type="EnsemblPlants" id="KRH45067"/>
    </source>
</evidence>
<dbReference type="Gramene" id="KRH45067">
    <property type="protein sequence ID" value="KRH45067"/>
    <property type="gene ID" value="GLYMA_08G248100"/>
</dbReference>
<dbReference type="Proteomes" id="UP000008827">
    <property type="component" value="Chromosome 8"/>
</dbReference>
<dbReference type="PANTHER" id="PTHR45749">
    <property type="match status" value="1"/>
</dbReference>
<keyword evidence="4" id="KW-1185">Reference proteome</keyword>
<name>A0A0R0IYP8_SOYBN</name>
<evidence type="ECO:0000313" key="2">
    <source>
        <dbReference type="EMBL" id="KRH45067.1"/>
    </source>
</evidence>
<organism evidence="2">
    <name type="scientific">Glycine max</name>
    <name type="common">Soybean</name>
    <name type="synonym">Glycine hispida</name>
    <dbReference type="NCBI Taxonomy" id="3847"/>
    <lineage>
        <taxon>Eukaryota</taxon>
        <taxon>Viridiplantae</taxon>
        <taxon>Streptophyta</taxon>
        <taxon>Embryophyta</taxon>
        <taxon>Tracheophyta</taxon>
        <taxon>Spermatophyta</taxon>
        <taxon>Magnoliopsida</taxon>
        <taxon>eudicotyledons</taxon>
        <taxon>Gunneridae</taxon>
        <taxon>Pentapetalae</taxon>
        <taxon>rosids</taxon>
        <taxon>fabids</taxon>
        <taxon>Fabales</taxon>
        <taxon>Fabaceae</taxon>
        <taxon>Papilionoideae</taxon>
        <taxon>50 kb inversion clade</taxon>
        <taxon>NPAAA clade</taxon>
        <taxon>indigoferoid/millettioid clade</taxon>
        <taxon>Phaseoleae</taxon>
        <taxon>Glycine</taxon>
        <taxon>Glycine subgen. Soja</taxon>
    </lineage>
</organism>
<dbReference type="InParanoid" id="A0A0R0IYP8"/>
<dbReference type="AlphaFoldDB" id="A0A0R0IYP8"/>
<dbReference type="EnsemblPlants" id="KRH45067">
    <property type="protein sequence ID" value="KRH45067"/>
    <property type="gene ID" value="GLYMA_08G248100"/>
</dbReference>
<reference evidence="3" key="2">
    <citation type="submission" date="2018-02" db="UniProtKB">
        <authorList>
            <consortium name="EnsemblPlants"/>
        </authorList>
    </citation>
    <scope>IDENTIFICATION</scope>
    <source>
        <strain evidence="3">Williams 82</strain>
    </source>
</reference>
<gene>
    <name evidence="2" type="ORF">GLYMA_08G248100</name>
</gene>